<dbReference type="EMBL" id="PQXH01000063">
    <property type="protein sequence ID" value="TGO13797.1"/>
    <property type="molecule type" value="Genomic_DNA"/>
</dbReference>
<protein>
    <submittedName>
        <fullName evidence="1">Uncharacterized protein</fullName>
    </submittedName>
</protein>
<proteinExistence type="predicted"/>
<reference evidence="1 2" key="1">
    <citation type="submission" date="2017-12" db="EMBL/GenBank/DDBJ databases">
        <title>Comparative genomics of Botrytis spp.</title>
        <authorList>
            <person name="Valero-Jimenez C.A."/>
            <person name="Tapia P."/>
            <person name="Veloso J."/>
            <person name="Silva-Moreno E."/>
            <person name="Staats M."/>
            <person name="Valdes J.H."/>
            <person name="Van Kan J.A.L."/>
        </authorList>
    </citation>
    <scope>NUCLEOTIDE SEQUENCE [LARGE SCALE GENOMIC DNA]</scope>
    <source>
        <strain evidence="1 2">Bt9001</strain>
    </source>
</reference>
<dbReference type="OrthoDB" id="273917at2759"/>
<organism evidence="1 2">
    <name type="scientific">Botrytis tulipae</name>
    <dbReference type="NCBI Taxonomy" id="87230"/>
    <lineage>
        <taxon>Eukaryota</taxon>
        <taxon>Fungi</taxon>
        <taxon>Dikarya</taxon>
        <taxon>Ascomycota</taxon>
        <taxon>Pezizomycotina</taxon>
        <taxon>Leotiomycetes</taxon>
        <taxon>Helotiales</taxon>
        <taxon>Sclerotiniaceae</taxon>
        <taxon>Botrytis</taxon>
    </lineage>
</organism>
<comment type="caution">
    <text evidence="1">The sequence shown here is derived from an EMBL/GenBank/DDBJ whole genome shotgun (WGS) entry which is preliminary data.</text>
</comment>
<sequence>MKEKRHIRVLLRYIDRPYVTWRSHLGGSHGTECDQCCKDHIWRVKSNIGRDRLNTGRIDVITVAKVPLAKWVDAITGLKFEPKLPTPVPELAPELSLQGSYLDMLCNPYAECLVAVLAFHVDGHGSGESE</sequence>
<dbReference type="AlphaFoldDB" id="A0A4Z1EY86"/>
<gene>
    <name evidence="1" type="ORF">BTUL_0063g00290</name>
</gene>
<accession>A0A4Z1EY86</accession>
<evidence type="ECO:0000313" key="1">
    <source>
        <dbReference type="EMBL" id="TGO13797.1"/>
    </source>
</evidence>
<evidence type="ECO:0000313" key="2">
    <source>
        <dbReference type="Proteomes" id="UP000297777"/>
    </source>
</evidence>
<dbReference type="Proteomes" id="UP000297777">
    <property type="component" value="Unassembled WGS sequence"/>
</dbReference>
<keyword evidence="2" id="KW-1185">Reference proteome</keyword>
<name>A0A4Z1EY86_9HELO</name>